<proteinExistence type="predicted"/>
<dbReference type="RefSeq" id="WP_290333631.1">
    <property type="nucleotide sequence ID" value="NZ_JAUFPU010000018.1"/>
</dbReference>
<dbReference type="Proteomes" id="UP001180081">
    <property type="component" value="Unassembled WGS sequence"/>
</dbReference>
<gene>
    <name evidence="1" type="ORF">QWZ03_16045</name>
</gene>
<protein>
    <submittedName>
        <fullName evidence="1">AbrB/MazE/SpoVT family DNA-binding domain-containing protein</fullName>
    </submittedName>
</protein>
<dbReference type="Gene3D" id="2.10.260.10">
    <property type="match status" value="1"/>
</dbReference>
<organism evidence="1 2">
    <name type="scientific">Chitinimonas viridis</name>
    <dbReference type="NCBI Taxonomy" id="664880"/>
    <lineage>
        <taxon>Bacteria</taxon>
        <taxon>Pseudomonadati</taxon>
        <taxon>Pseudomonadota</taxon>
        <taxon>Betaproteobacteria</taxon>
        <taxon>Neisseriales</taxon>
        <taxon>Chitinibacteraceae</taxon>
        <taxon>Chitinimonas</taxon>
    </lineage>
</organism>
<keyword evidence="2" id="KW-1185">Reference proteome</keyword>
<evidence type="ECO:0000313" key="1">
    <source>
        <dbReference type="EMBL" id="MDN3578281.1"/>
    </source>
</evidence>
<name>A0ABT8B9M1_9NEIS</name>
<keyword evidence="1" id="KW-0238">DNA-binding</keyword>
<dbReference type="GO" id="GO:0003677">
    <property type="term" value="F:DNA binding"/>
    <property type="evidence" value="ECO:0007669"/>
    <property type="project" value="UniProtKB-KW"/>
</dbReference>
<comment type="caution">
    <text evidence="1">The sequence shown here is derived from an EMBL/GenBank/DDBJ whole genome shotgun (WGS) entry which is preliminary data.</text>
</comment>
<reference evidence="1" key="1">
    <citation type="journal article" date="2014" name="Int. J. Syst. Evol. Microbiol.">
        <title>Complete genome of a new Firmicutes species belonging to the dominant human colonic microbiota ('Ruminococcus bicirculans') reveals two chromosomes and a selective capacity to utilize plant glucans.</title>
        <authorList>
            <consortium name="NISC Comparative Sequencing Program"/>
            <person name="Wegmann U."/>
            <person name="Louis P."/>
            <person name="Goesmann A."/>
            <person name="Henrissat B."/>
            <person name="Duncan S.H."/>
            <person name="Flint H.J."/>
        </authorList>
    </citation>
    <scope>NUCLEOTIDE SEQUENCE</scope>
    <source>
        <strain evidence="1">CECT 7703</strain>
    </source>
</reference>
<dbReference type="SUPFAM" id="SSF89447">
    <property type="entry name" value="AbrB/MazE/MraZ-like"/>
    <property type="match status" value="1"/>
</dbReference>
<accession>A0ABT8B9M1</accession>
<dbReference type="EMBL" id="JAUFPU010000018">
    <property type="protein sequence ID" value="MDN3578281.1"/>
    <property type="molecule type" value="Genomic_DNA"/>
</dbReference>
<evidence type="ECO:0000313" key="2">
    <source>
        <dbReference type="Proteomes" id="UP001180081"/>
    </source>
</evidence>
<dbReference type="InterPro" id="IPR037914">
    <property type="entry name" value="SpoVT-AbrB_sf"/>
</dbReference>
<sequence>MKVLFDTKTVQKLGRIVLSDTLLRNAGLQEGDAVDIYFDVASKHIIIQRAESSAAEAPSAEGAYRKRNHK</sequence>
<reference evidence="1" key="2">
    <citation type="submission" date="2023-06" db="EMBL/GenBank/DDBJ databases">
        <authorList>
            <person name="Lucena T."/>
            <person name="Sun Q."/>
        </authorList>
    </citation>
    <scope>NUCLEOTIDE SEQUENCE</scope>
    <source>
        <strain evidence="1">CECT 7703</strain>
    </source>
</reference>